<sequence length="54" mass="6426">MEDGYEMRKRQHVQSGAASVVDSPRDQTLYRLPGTMWDLWAIVHSRWIFAYITR</sequence>
<organism evidence="1 2">
    <name type="scientific">Pyronema omphalodes (strain CBS 100304)</name>
    <name type="common">Pyronema confluens</name>
    <dbReference type="NCBI Taxonomy" id="1076935"/>
    <lineage>
        <taxon>Eukaryota</taxon>
        <taxon>Fungi</taxon>
        <taxon>Dikarya</taxon>
        <taxon>Ascomycota</taxon>
        <taxon>Pezizomycotina</taxon>
        <taxon>Pezizomycetes</taxon>
        <taxon>Pezizales</taxon>
        <taxon>Pyronemataceae</taxon>
        <taxon>Pyronema</taxon>
    </lineage>
</organism>
<protein>
    <submittedName>
        <fullName evidence="1">Uncharacterized protein</fullName>
    </submittedName>
</protein>
<dbReference type="Proteomes" id="UP000018144">
    <property type="component" value="Unassembled WGS sequence"/>
</dbReference>
<keyword evidence="2" id="KW-1185">Reference proteome</keyword>
<reference evidence="1 2" key="1">
    <citation type="journal article" date="2013" name="PLoS Genet.">
        <title>The genome and development-dependent transcriptomes of Pyronema confluens: a window into fungal evolution.</title>
        <authorList>
            <person name="Traeger S."/>
            <person name="Altegoer F."/>
            <person name="Freitag M."/>
            <person name="Gabaldon T."/>
            <person name="Kempken F."/>
            <person name="Kumar A."/>
            <person name="Marcet-Houben M."/>
            <person name="Poggeler S."/>
            <person name="Stajich J.E."/>
            <person name="Nowrousian M."/>
        </authorList>
    </citation>
    <scope>NUCLEOTIDE SEQUENCE [LARGE SCALE GENOMIC DNA]</scope>
    <source>
        <strain evidence="2">CBS 100304</strain>
        <tissue evidence="1">Vegetative mycelium</tissue>
    </source>
</reference>
<dbReference type="AlphaFoldDB" id="U4LFT6"/>
<proteinExistence type="predicted"/>
<dbReference type="EMBL" id="HF935545">
    <property type="protein sequence ID" value="CCX10503.1"/>
    <property type="molecule type" value="Genomic_DNA"/>
</dbReference>
<accession>U4LFT6</accession>
<gene>
    <name evidence="1" type="ORF">PCON_10097</name>
</gene>
<evidence type="ECO:0000313" key="2">
    <source>
        <dbReference type="Proteomes" id="UP000018144"/>
    </source>
</evidence>
<name>U4LFT6_PYROM</name>
<evidence type="ECO:0000313" key="1">
    <source>
        <dbReference type="EMBL" id="CCX10503.1"/>
    </source>
</evidence>